<dbReference type="GO" id="GO:0032259">
    <property type="term" value="P:methylation"/>
    <property type="evidence" value="ECO:0007669"/>
    <property type="project" value="UniProtKB-KW"/>
</dbReference>
<sequence length="329" mass="37755">MKMIHCRVRHRPRTSTISVVMCLVMWAVLGLVQEQQKAVMSQESYLQVAWHNSMDTKLPLPETNPEVIHPDIQDDTEYPEWSPRRLQQLLESPTTFCRRLTNLGGKIRCKDCHTCVIDGNKYICFDPDVRPVPGNCLVYSFGVGNEMSFDSAMLHLNCSIFAFDMTLMNSSNSMIAEGLHFLDLGIASINSDVTGGDKTQWESRNAHFRTLEVIRDILGHKNRPIDILKLDIENMEWKVLGDILSTPEKSRVIQDVRQIALEIHLDGLRNSTAWERVVAAREMEDVLERLHSHGFHLVHTELNTAHQVYAEVRGQVLPLYRESLFIRRP</sequence>
<keyword evidence="3" id="KW-0808">Transferase</keyword>
<dbReference type="EMBL" id="JAHLQT010030594">
    <property type="protein sequence ID" value="KAG7160977.1"/>
    <property type="molecule type" value="Genomic_DNA"/>
</dbReference>
<name>A0A8J5JMH9_HOMAM</name>
<protein>
    <submittedName>
        <fullName evidence="3">Methyltransferase-like protein 24-like 3</fullName>
    </submittedName>
</protein>
<dbReference type="InterPro" id="IPR025714">
    <property type="entry name" value="Methyltranfer_dom"/>
</dbReference>
<dbReference type="PANTHER" id="PTHR32026:SF10">
    <property type="entry name" value="METHYLTRANSFERASE-LIKE PROTEIN 24-RELATED"/>
    <property type="match status" value="1"/>
</dbReference>
<keyword evidence="1" id="KW-0732">Signal</keyword>
<gene>
    <name evidence="3" type="primary">Mettl24-L3</name>
    <name evidence="3" type="ORF">Hamer_G007765</name>
</gene>
<dbReference type="InterPro" id="IPR026913">
    <property type="entry name" value="METTL24"/>
</dbReference>
<evidence type="ECO:0000259" key="2">
    <source>
        <dbReference type="Pfam" id="PF13383"/>
    </source>
</evidence>
<dbReference type="PANTHER" id="PTHR32026">
    <property type="entry name" value="METHYLTRANSFERASE-LIKE PROTEIN 24"/>
    <property type="match status" value="1"/>
</dbReference>
<evidence type="ECO:0000256" key="1">
    <source>
        <dbReference type="SAM" id="SignalP"/>
    </source>
</evidence>
<keyword evidence="3" id="KW-0489">Methyltransferase</keyword>
<organism evidence="3 4">
    <name type="scientific">Homarus americanus</name>
    <name type="common">American lobster</name>
    <dbReference type="NCBI Taxonomy" id="6706"/>
    <lineage>
        <taxon>Eukaryota</taxon>
        <taxon>Metazoa</taxon>
        <taxon>Ecdysozoa</taxon>
        <taxon>Arthropoda</taxon>
        <taxon>Crustacea</taxon>
        <taxon>Multicrustacea</taxon>
        <taxon>Malacostraca</taxon>
        <taxon>Eumalacostraca</taxon>
        <taxon>Eucarida</taxon>
        <taxon>Decapoda</taxon>
        <taxon>Pleocyemata</taxon>
        <taxon>Astacidea</taxon>
        <taxon>Nephropoidea</taxon>
        <taxon>Nephropidae</taxon>
        <taxon>Homarus</taxon>
    </lineage>
</organism>
<dbReference type="Pfam" id="PF13383">
    <property type="entry name" value="Methyltransf_22"/>
    <property type="match status" value="1"/>
</dbReference>
<feature type="domain" description="Methyltransferase" evidence="2">
    <location>
        <begin position="116"/>
        <end position="308"/>
    </location>
</feature>
<proteinExistence type="predicted"/>
<dbReference type="AlphaFoldDB" id="A0A8J5JMH9"/>
<evidence type="ECO:0000313" key="3">
    <source>
        <dbReference type="EMBL" id="KAG7160977.1"/>
    </source>
</evidence>
<comment type="caution">
    <text evidence="3">The sequence shown here is derived from an EMBL/GenBank/DDBJ whole genome shotgun (WGS) entry which is preliminary data.</text>
</comment>
<keyword evidence="4" id="KW-1185">Reference proteome</keyword>
<accession>A0A8J5JMH9</accession>
<dbReference type="Proteomes" id="UP000747542">
    <property type="component" value="Unassembled WGS sequence"/>
</dbReference>
<reference evidence="3" key="1">
    <citation type="journal article" date="2021" name="Sci. Adv.">
        <title>The American lobster genome reveals insights on longevity, neural, and immune adaptations.</title>
        <authorList>
            <person name="Polinski J.M."/>
            <person name="Zimin A.V."/>
            <person name="Clark K.F."/>
            <person name="Kohn A.B."/>
            <person name="Sadowski N."/>
            <person name="Timp W."/>
            <person name="Ptitsyn A."/>
            <person name="Khanna P."/>
            <person name="Romanova D.Y."/>
            <person name="Williams P."/>
            <person name="Greenwood S.J."/>
            <person name="Moroz L.L."/>
            <person name="Walt D.R."/>
            <person name="Bodnar A.G."/>
        </authorList>
    </citation>
    <scope>NUCLEOTIDE SEQUENCE</scope>
    <source>
        <strain evidence="3">GMGI-L3</strain>
    </source>
</reference>
<dbReference type="GO" id="GO:0008168">
    <property type="term" value="F:methyltransferase activity"/>
    <property type="evidence" value="ECO:0007669"/>
    <property type="project" value="UniProtKB-KW"/>
</dbReference>
<feature type="signal peptide" evidence="1">
    <location>
        <begin position="1"/>
        <end position="30"/>
    </location>
</feature>
<feature type="chain" id="PRO_5035227877" evidence="1">
    <location>
        <begin position="31"/>
        <end position="329"/>
    </location>
</feature>
<evidence type="ECO:0000313" key="4">
    <source>
        <dbReference type="Proteomes" id="UP000747542"/>
    </source>
</evidence>